<sequence length="389" mass="42277">MLNGGQLDDIVASVHSYQLCVLARRAAGAGIDVFSRRSGQMLTKRDSGHAPSSHRFSTAHSFDEGHPVTFARNGFWSVAFKGGSRWELRVCSSCFTAALLATICFSATTRAFVPPTLDKTTTRSKCGRCQGGTDIRGNSSPLWMLHNPSAVLLSVVSATKTAAPSLEPRCFWRRLRSTRTRYQLVTLTTRQALQPMSSDGPLNSLHTVLVLYDTCYVSATPACASSFPLDLAKIVGLVPPKPKNLMSCAMHVCSEMAAAWKCHLEHGRLAGFAAERETRGIGGRTQGRDSENAVKVGRASSSNRSSSVANPAASTLNTRPLLFAVLSVRRARRLITSYWSRRPCRLLEFSRAACSIAFTIEGRFAAKPSGGELLRLRPGSVDVHWSESK</sequence>
<proteinExistence type="predicted"/>
<evidence type="ECO:0000313" key="3">
    <source>
        <dbReference type="Proteomes" id="UP000639643"/>
    </source>
</evidence>
<comment type="caution">
    <text evidence="2">The sequence shown here is derived from an EMBL/GenBank/DDBJ whole genome shotgun (WGS) entry which is preliminary data.</text>
</comment>
<keyword evidence="3" id="KW-1185">Reference proteome</keyword>
<dbReference type="AlphaFoldDB" id="A0A8H6NX62"/>
<accession>A0A8H6NX62</accession>
<gene>
    <name evidence="2" type="ORF">CMUS01_01239</name>
</gene>
<protein>
    <submittedName>
        <fullName evidence="2">Uncharacterized protein</fullName>
    </submittedName>
</protein>
<evidence type="ECO:0000313" key="2">
    <source>
        <dbReference type="EMBL" id="KAF6844270.1"/>
    </source>
</evidence>
<feature type="compositionally biased region" description="Low complexity" evidence="1">
    <location>
        <begin position="298"/>
        <end position="312"/>
    </location>
</feature>
<reference evidence="2" key="1">
    <citation type="journal article" date="2020" name="Phytopathology">
        <title>Genome Sequence Resources of Colletotrichum truncatum, C. plurivorum, C. musicola, and C. sojae: Four Species Pathogenic to Soybean (Glycine max).</title>
        <authorList>
            <person name="Rogerio F."/>
            <person name="Boufleur T.R."/>
            <person name="Ciampi-Guillardi M."/>
            <person name="Sukno S.A."/>
            <person name="Thon M.R."/>
            <person name="Massola Junior N.S."/>
            <person name="Baroncelli R."/>
        </authorList>
    </citation>
    <scope>NUCLEOTIDE SEQUENCE</scope>
    <source>
        <strain evidence="2">LFN0074</strain>
    </source>
</reference>
<dbReference type="EMBL" id="WIGM01000020">
    <property type="protein sequence ID" value="KAF6844270.1"/>
    <property type="molecule type" value="Genomic_DNA"/>
</dbReference>
<name>A0A8H6NX62_9PEZI</name>
<dbReference type="Proteomes" id="UP000639643">
    <property type="component" value="Unassembled WGS sequence"/>
</dbReference>
<organism evidence="2 3">
    <name type="scientific">Colletotrichum musicola</name>
    <dbReference type="NCBI Taxonomy" id="2175873"/>
    <lineage>
        <taxon>Eukaryota</taxon>
        <taxon>Fungi</taxon>
        <taxon>Dikarya</taxon>
        <taxon>Ascomycota</taxon>
        <taxon>Pezizomycotina</taxon>
        <taxon>Sordariomycetes</taxon>
        <taxon>Hypocreomycetidae</taxon>
        <taxon>Glomerellales</taxon>
        <taxon>Glomerellaceae</taxon>
        <taxon>Colletotrichum</taxon>
        <taxon>Colletotrichum orchidearum species complex</taxon>
    </lineage>
</organism>
<feature type="region of interest" description="Disordered" evidence="1">
    <location>
        <begin position="280"/>
        <end position="312"/>
    </location>
</feature>
<evidence type="ECO:0000256" key="1">
    <source>
        <dbReference type="SAM" id="MobiDB-lite"/>
    </source>
</evidence>